<protein>
    <submittedName>
        <fullName evidence="4">Septum formation initiator family protein</fullName>
    </submittedName>
</protein>
<dbReference type="EMBL" id="RQZC01000008">
    <property type="protein sequence ID" value="RRD29317.1"/>
    <property type="molecule type" value="Genomic_DNA"/>
</dbReference>
<dbReference type="Pfam" id="PF04977">
    <property type="entry name" value="DivIC"/>
    <property type="match status" value="1"/>
</dbReference>
<dbReference type="AlphaFoldDB" id="A0A3P1V6M2"/>
<feature type="compositionally biased region" description="Basic residues" evidence="2">
    <location>
        <begin position="1"/>
        <end position="15"/>
    </location>
</feature>
<keyword evidence="3" id="KW-1133">Transmembrane helix</keyword>
<feature type="coiled-coil region" evidence="1">
    <location>
        <begin position="83"/>
        <end position="110"/>
    </location>
</feature>
<name>A0A3P1V6M2_9ACTO</name>
<keyword evidence="1" id="KW-0175">Coiled coil</keyword>
<comment type="caution">
    <text evidence="4">The sequence shown here is derived from an EMBL/GenBank/DDBJ whole genome shotgun (WGS) entry which is preliminary data.</text>
</comment>
<evidence type="ECO:0000313" key="4">
    <source>
        <dbReference type="EMBL" id="RRD29317.1"/>
    </source>
</evidence>
<gene>
    <name evidence="4" type="ORF">EII10_06525</name>
</gene>
<evidence type="ECO:0000256" key="1">
    <source>
        <dbReference type="SAM" id="Coils"/>
    </source>
</evidence>
<reference evidence="4 5" key="1">
    <citation type="submission" date="2018-11" db="EMBL/GenBank/DDBJ databases">
        <title>Genomes From Bacteria Associated with the Canine Oral Cavity: a Test Case for Automated Genome-Based Taxonomic Assignment.</title>
        <authorList>
            <person name="Coil D.A."/>
            <person name="Jospin G."/>
            <person name="Darling A.E."/>
            <person name="Wallis C."/>
            <person name="Davis I.J."/>
            <person name="Harris S."/>
            <person name="Eisen J.A."/>
            <person name="Holcombe L.J."/>
            <person name="O'Flynn C."/>
        </authorList>
    </citation>
    <scope>NUCLEOTIDE SEQUENCE [LARGE SCALE GENOMIC DNA]</scope>
    <source>
        <strain evidence="4 5">OH5050</strain>
    </source>
</reference>
<accession>A0A3P1V6M2</accession>
<proteinExistence type="predicted"/>
<feature type="region of interest" description="Disordered" evidence="2">
    <location>
        <begin position="159"/>
        <end position="222"/>
    </location>
</feature>
<keyword evidence="3" id="KW-0472">Membrane</keyword>
<evidence type="ECO:0000256" key="2">
    <source>
        <dbReference type="SAM" id="MobiDB-lite"/>
    </source>
</evidence>
<keyword evidence="3" id="KW-0812">Transmembrane</keyword>
<feature type="compositionally biased region" description="Low complexity" evidence="2">
    <location>
        <begin position="210"/>
        <end position="222"/>
    </location>
</feature>
<sequence length="222" mass="23293">MTPRRPSRTAGRRGSRGSGTHPGQSAAPARGRAEREAPEEAAAPVVVERGIPPRVVTLVIVALISFAVVFTSLRAYLSQRAQYDDVVNQLAEAKATSTALERELAQWQDETFVRSQVRQRLGYVMPGETTYVVVGADGLGDGEGGPDAGQDSQRLPWYEALQKSSRAAGGAGQTEAPPDPAQRGWAPTTPQPSGRPDQQPGGAPAPAPTAAPSQAPAPQETP</sequence>
<evidence type="ECO:0000256" key="3">
    <source>
        <dbReference type="SAM" id="Phobius"/>
    </source>
</evidence>
<keyword evidence="5" id="KW-1185">Reference proteome</keyword>
<dbReference type="OrthoDB" id="5187715at2"/>
<dbReference type="InterPro" id="IPR007060">
    <property type="entry name" value="FtsL/DivIC"/>
</dbReference>
<dbReference type="Proteomes" id="UP000271272">
    <property type="component" value="Unassembled WGS sequence"/>
</dbReference>
<feature type="region of interest" description="Disordered" evidence="2">
    <location>
        <begin position="1"/>
        <end position="41"/>
    </location>
</feature>
<organism evidence="4 5">
    <name type="scientific">Actinomyces bowdenii</name>
    <dbReference type="NCBI Taxonomy" id="131109"/>
    <lineage>
        <taxon>Bacteria</taxon>
        <taxon>Bacillati</taxon>
        <taxon>Actinomycetota</taxon>
        <taxon>Actinomycetes</taxon>
        <taxon>Actinomycetales</taxon>
        <taxon>Actinomycetaceae</taxon>
        <taxon>Actinomyces</taxon>
    </lineage>
</organism>
<feature type="transmembrane region" description="Helical" evidence="3">
    <location>
        <begin position="55"/>
        <end position="77"/>
    </location>
</feature>
<evidence type="ECO:0000313" key="5">
    <source>
        <dbReference type="Proteomes" id="UP000271272"/>
    </source>
</evidence>
<dbReference type="RefSeq" id="WP_124933699.1">
    <property type="nucleotide sequence ID" value="NZ_RQZC01000008.1"/>
</dbReference>
<feature type="compositionally biased region" description="Low complexity" evidence="2">
    <location>
        <begin position="18"/>
        <end position="30"/>
    </location>
</feature>